<keyword evidence="12" id="KW-1053">Target membrane</keyword>
<dbReference type="GO" id="GO:0090729">
    <property type="term" value="F:toxin activity"/>
    <property type="evidence" value="ECO:0007669"/>
    <property type="project" value="UniProtKB-KW"/>
</dbReference>
<keyword evidence="18" id="KW-1185">Reference proteome</keyword>
<keyword evidence="7" id="KW-0528">Neurotoxin</keyword>
<dbReference type="SMART" id="SM00248">
    <property type="entry name" value="ANK"/>
    <property type="match status" value="4"/>
</dbReference>
<dbReference type="EMBL" id="BGPR01000094">
    <property type="protein sequence ID" value="GBL93524.1"/>
    <property type="molecule type" value="Genomic_DNA"/>
</dbReference>
<dbReference type="GO" id="GO:0044218">
    <property type="term" value="C:other organism cell membrane"/>
    <property type="evidence" value="ECO:0007669"/>
    <property type="project" value="UniProtKB-KW"/>
</dbReference>
<evidence type="ECO:0000256" key="1">
    <source>
        <dbReference type="ARBA" id="ARBA00004175"/>
    </source>
</evidence>
<protein>
    <recommendedName>
        <fullName evidence="15">Alpha-latrotoxin</fullName>
    </recommendedName>
</protein>
<keyword evidence="4" id="KW-0964">Secreted</keyword>
<comment type="caution">
    <text evidence="17">The sequence shown here is derived from an EMBL/GenBank/DDBJ whole genome shotgun (WGS) entry which is preliminary data.</text>
</comment>
<keyword evidence="3" id="KW-0268">Exocytosis</keyword>
<feature type="repeat" description="ANK" evidence="16">
    <location>
        <begin position="183"/>
        <end position="217"/>
    </location>
</feature>
<comment type="similarity">
    <text evidence="13">Belongs to the cationic peptide 01 (latrotoxin) family. 03 (alpha-latrotoxin) subfamily.</text>
</comment>
<evidence type="ECO:0000256" key="9">
    <source>
        <dbReference type="ARBA" id="ARBA00023028"/>
    </source>
</evidence>
<dbReference type="Pfam" id="PF12796">
    <property type="entry name" value="Ank_2"/>
    <property type="match status" value="2"/>
</dbReference>
<dbReference type="GO" id="GO:0006887">
    <property type="term" value="P:exocytosis"/>
    <property type="evidence" value="ECO:0007669"/>
    <property type="project" value="UniProtKB-KW"/>
</dbReference>
<evidence type="ECO:0000256" key="3">
    <source>
        <dbReference type="ARBA" id="ARBA00022483"/>
    </source>
</evidence>
<comment type="subcellular location">
    <subcellularLocation>
        <location evidence="2">Secreted</location>
    </subcellularLocation>
    <subcellularLocation>
        <location evidence="1">Target cell membrane</location>
    </subcellularLocation>
</comment>
<sequence>MDECTEYPLQWLVGSDRFYHQVQAKLKDPNEKDAKGYSLLHIAAQSREDNSRVVQLLLDRGGDVDSITPHGHNPLHFAVSSRKRDTVVALIEAGASVNSKDLLGRTALHFSVCKGQSYPPCPVLNMVCDMWIVERLLCHPEITPNPVDERGETPLMWAVKERYLNAVEELLKKGANPNIPNQNKRTPLHETLSSRNPSDDIVSFLLTSGAGIYCEDNLGQTPVGILVRNTREDDTLFSAVRWVKLIVLRYHIKESFESQLRSNPVLFIGFKRCCEEIMLMKRLIIYDDVTLHDFALDCFQWTVEDPTGEICVTMVVELLLSGFYIQYFEFLLHRISWLDLLSMLERTVGSSVFSRDPVPPDASHLIIFNEIVHFYDGNGELRKRLCKIIGILKTFYEKLEKNNVSFLAK</sequence>
<dbReference type="PANTHER" id="PTHR24198">
    <property type="entry name" value="ANKYRIN REPEAT AND PROTEIN KINASE DOMAIN-CONTAINING PROTEIN"/>
    <property type="match status" value="1"/>
</dbReference>
<evidence type="ECO:0000256" key="2">
    <source>
        <dbReference type="ARBA" id="ARBA00004613"/>
    </source>
</evidence>
<evidence type="ECO:0000256" key="11">
    <source>
        <dbReference type="ARBA" id="ARBA00023136"/>
    </source>
</evidence>
<evidence type="ECO:0000256" key="13">
    <source>
        <dbReference type="ARBA" id="ARBA00049657"/>
    </source>
</evidence>
<name>A0A4Y2BQQ7_ARAVE</name>
<evidence type="ECO:0000256" key="14">
    <source>
        <dbReference type="ARBA" id="ARBA00049715"/>
    </source>
</evidence>
<dbReference type="GO" id="GO:0005576">
    <property type="term" value="C:extracellular region"/>
    <property type="evidence" value="ECO:0007669"/>
    <property type="project" value="UniProtKB-SubCell"/>
</dbReference>
<dbReference type="AlphaFoldDB" id="A0A4Y2BQQ7"/>
<evidence type="ECO:0000256" key="16">
    <source>
        <dbReference type="PROSITE-ProRule" id="PRU00023"/>
    </source>
</evidence>
<evidence type="ECO:0000256" key="4">
    <source>
        <dbReference type="ARBA" id="ARBA00022525"/>
    </source>
</evidence>
<keyword evidence="5" id="KW-1052">Target cell membrane</keyword>
<evidence type="ECO:0000256" key="12">
    <source>
        <dbReference type="ARBA" id="ARBA00023298"/>
    </source>
</evidence>
<dbReference type="PROSITE" id="PS50297">
    <property type="entry name" value="ANK_REP_REGION"/>
    <property type="match status" value="3"/>
</dbReference>
<proteinExistence type="inferred from homology"/>
<organism evidence="17 18">
    <name type="scientific">Araneus ventricosus</name>
    <name type="common">Orbweaver spider</name>
    <name type="synonym">Epeira ventricosa</name>
    <dbReference type="NCBI Taxonomy" id="182803"/>
    <lineage>
        <taxon>Eukaryota</taxon>
        <taxon>Metazoa</taxon>
        <taxon>Ecdysozoa</taxon>
        <taxon>Arthropoda</taxon>
        <taxon>Chelicerata</taxon>
        <taxon>Arachnida</taxon>
        <taxon>Araneae</taxon>
        <taxon>Araneomorphae</taxon>
        <taxon>Entelegynae</taxon>
        <taxon>Araneoidea</taxon>
        <taxon>Araneidae</taxon>
        <taxon>Araneus</taxon>
    </lineage>
</organism>
<reference evidence="17 18" key="1">
    <citation type="journal article" date="2019" name="Sci. Rep.">
        <title>Orb-weaving spider Araneus ventricosus genome elucidates the spidroin gene catalogue.</title>
        <authorList>
            <person name="Kono N."/>
            <person name="Nakamura H."/>
            <person name="Ohtoshi R."/>
            <person name="Moran D.A.P."/>
            <person name="Shinohara A."/>
            <person name="Yoshida Y."/>
            <person name="Fujiwara M."/>
            <person name="Mori M."/>
            <person name="Tomita M."/>
            <person name="Arakawa K."/>
        </authorList>
    </citation>
    <scope>NUCLEOTIDE SEQUENCE [LARGE SCALE GENOMIC DNA]</scope>
</reference>
<gene>
    <name evidence="17" type="primary">Ank3_35</name>
    <name evidence="17" type="ORF">AVEN_59712_1</name>
</gene>
<dbReference type="Gene3D" id="1.25.40.20">
    <property type="entry name" value="Ankyrin repeat-containing domain"/>
    <property type="match status" value="2"/>
</dbReference>
<keyword evidence="6" id="KW-0800">Toxin</keyword>
<dbReference type="SUPFAM" id="SSF48403">
    <property type="entry name" value="Ankyrin repeat"/>
    <property type="match status" value="1"/>
</dbReference>
<evidence type="ECO:0000256" key="8">
    <source>
        <dbReference type="ARBA" id="ARBA00022737"/>
    </source>
</evidence>
<keyword evidence="8" id="KW-0677">Repeat</keyword>
<dbReference type="Proteomes" id="UP000499080">
    <property type="component" value="Unassembled WGS sequence"/>
</dbReference>
<dbReference type="GO" id="GO:0044231">
    <property type="term" value="C:host cell presynaptic membrane"/>
    <property type="evidence" value="ECO:0007669"/>
    <property type="project" value="UniProtKB-KW"/>
</dbReference>
<keyword evidence="11" id="KW-0472">Membrane</keyword>
<feature type="repeat" description="ANK" evidence="16">
    <location>
        <begin position="150"/>
        <end position="182"/>
    </location>
</feature>
<keyword evidence="9" id="KW-0638">Presynaptic neurotoxin</keyword>
<feature type="repeat" description="ANK" evidence="16">
    <location>
        <begin position="35"/>
        <end position="69"/>
    </location>
</feature>
<keyword evidence="10 16" id="KW-0040">ANK repeat</keyword>
<evidence type="ECO:0000256" key="7">
    <source>
        <dbReference type="ARBA" id="ARBA00022699"/>
    </source>
</evidence>
<dbReference type="OrthoDB" id="7464126at2759"/>
<dbReference type="PANTHER" id="PTHR24198:SF165">
    <property type="entry name" value="ANKYRIN REPEAT-CONTAINING PROTEIN-RELATED"/>
    <property type="match status" value="1"/>
</dbReference>
<accession>A0A4Y2BQQ7</accession>
<evidence type="ECO:0000256" key="6">
    <source>
        <dbReference type="ARBA" id="ARBA00022656"/>
    </source>
</evidence>
<comment type="subunit">
    <text evidence="14">Homotetramer in membranes.</text>
</comment>
<evidence type="ECO:0000256" key="10">
    <source>
        <dbReference type="ARBA" id="ARBA00023043"/>
    </source>
</evidence>
<dbReference type="PROSITE" id="PS50088">
    <property type="entry name" value="ANK_REPEAT"/>
    <property type="match status" value="4"/>
</dbReference>
<dbReference type="InterPro" id="IPR002110">
    <property type="entry name" value="Ankyrin_rpt"/>
</dbReference>
<evidence type="ECO:0000256" key="5">
    <source>
        <dbReference type="ARBA" id="ARBA00022537"/>
    </source>
</evidence>
<dbReference type="InterPro" id="IPR036770">
    <property type="entry name" value="Ankyrin_rpt-contain_sf"/>
</dbReference>
<evidence type="ECO:0000256" key="15">
    <source>
        <dbReference type="ARBA" id="ARBA00049811"/>
    </source>
</evidence>
<evidence type="ECO:0000313" key="18">
    <source>
        <dbReference type="Proteomes" id="UP000499080"/>
    </source>
</evidence>
<feature type="repeat" description="ANK" evidence="16">
    <location>
        <begin position="70"/>
        <end position="102"/>
    </location>
</feature>
<evidence type="ECO:0000313" key="17">
    <source>
        <dbReference type="EMBL" id="GBL93524.1"/>
    </source>
</evidence>